<keyword evidence="1" id="KW-0808">Transferase</keyword>
<protein>
    <submittedName>
        <fullName evidence="1">S-adenosyl-methyltransferase</fullName>
    </submittedName>
</protein>
<name>A0A3N4NBR7_9FLAO</name>
<evidence type="ECO:0000313" key="2">
    <source>
        <dbReference type="Proteomes" id="UP000270856"/>
    </source>
</evidence>
<keyword evidence="1" id="KW-0489">Methyltransferase</keyword>
<gene>
    <name evidence="1" type="ORF">EGM88_14605</name>
</gene>
<accession>A0A3N4NBR7</accession>
<dbReference type="RefSeq" id="WP_123899153.1">
    <property type="nucleotide sequence ID" value="NZ_RPFJ01000058.1"/>
</dbReference>
<dbReference type="GO" id="GO:0008168">
    <property type="term" value="F:methyltransferase activity"/>
    <property type="evidence" value="ECO:0007669"/>
    <property type="project" value="UniProtKB-KW"/>
</dbReference>
<sequence length="107" mass="12245">MAKAKQTLYNILKGKFLVDESASKNWYMLVFLAGLALVMIASSHAIDKKVQDIAILNKEMRERRDVFIATRSDLMKLKMESAIIKKLEEQGLFIPDNPPHKIVVKEK</sequence>
<proteinExistence type="predicted"/>
<dbReference type="Pfam" id="PF19579">
    <property type="entry name" value="FtsL_2"/>
    <property type="match status" value="1"/>
</dbReference>
<comment type="caution">
    <text evidence="1">The sequence shown here is derived from an EMBL/GenBank/DDBJ whole genome shotgun (WGS) entry which is preliminary data.</text>
</comment>
<dbReference type="EMBL" id="RPFJ01000058">
    <property type="protein sequence ID" value="RPD91667.1"/>
    <property type="molecule type" value="Genomic_DNA"/>
</dbReference>
<dbReference type="InterPro" id="IPR045755">
    <property type="entry name" value="FtsL-like"/>
</dbReference>
<keyword evidence="2" id="KW-1185">Reference proteome</keyword>
<reference evidence="1 2" key="1">
    <citation type="submission" date="2018-11" db="EMBL/GenBank/DDBJ databases">
        <title>Aureibaculum marinum gen. nov., sp. nov., a member of the family Flavobacteriaceae isolated from the Bohai Sea.</title>
        <authorList>
            <person name="Ji X."/>
        </authorList>
    </citation>
    <scope>NUCLEOTIDE SEQUENCE [LARGE SCALE GENOMIC DNA]</scope>
    <source>
        <strain evidence="1 2">BH-SD17</strain>
    </source>
</reference>
<dbReference type="OrthoDB" id="1132266at2"/>
<dbReference type="AlphaFoldDB" id="A0A3N4NBR7"/>
<organism evidence="1 2">
    <name type="scientific">Aureibaculum marinum</name>
    <dbReference type="NCBI Taxonomy" id="2487930"/>
    <lineage>
        <taxon>Bacteria</taxon>
        <taxon>Pseudomonadati</taxon>
        <taxon>Bacteroidota</taxon>
        <taxon>Flavobacteriia</taxon>
        <taxon>Flavobacteriales</taxon>
        <taxon>Flavobacteriaceae</taxon>
        <taxon>Aureibaculum</taxon>
    </lineage>
</organism>
<dbReference type="GO" id="GO:0032259">
    <property type="term" value="P:methylation"/>
    <property type="evidence" value="ECO:0007669"/>
    <property type="project" value="UniProtKB-KW"/>
</dbReference>
<evidence type="ECO:0000313" key="1">
    <source>
        <dbReference type="EMBL" id="RPD91667.1"/>
    </source>
</evidence>
<dbReference type="Proteomes" id="UP000270856">
    <property type="component" value="Unassembled WGS sequence"/>
</dbReference>